<feature type="compositionally biased region" description="Polar residues" evidence="4">
    <location>
        <begin position="624"/>
        <end position="635"/>
    </location>
</feature>
<evidence type="ECO:0000256" key="2">
    <source>
        <dbReference type="ARBA" id="ARBA00022763"/>
    </source>
</evidence>
<evidence type="ECO:0000313" key="6">
    <source>
        <dbReference type="EMBL" id="OMP06597.1"/>
    </source>
</evidence>
<keyword evidence="7" id="KW-1185">Reference proteome</keyword>
<protein>
    <recommendedName>
        <fullName evidence="5">BRCT domain-containing protein</fullName>
    </recommendedName>
</protein>
<feature type="compositionally biased region" description="Polar residues" evidence="4">
    <location>
        <begin position="140"/>
        <end position="150"/>
    </location>
</feature>
<proteinExistence type="predicted"/>
<dbReference type="PANTHER" id="PTHR23196">
    <property type="entry name" value="PAX TRANSCRIPTION ACTIVATION DOMAIN INTERACTING PROTEIN"/>
    <property type="match status" value="1"/>
</dbReference>
<evidence type="ECO:0000259" key="5">
    <source>
        <dbReference type="PROSITE" id="PS50172"/>
    </source>
</evidence>
<comment type="caution">
    <text evidence="6">The sequence shown here is derived from an EMBL/GenBank/DDBJ whole genome shotgun (WGS) entry which is preliminary data.</text>
</comment>
<gene>
    <name evidence="6" type="ORF">COLO4_08035</name>
</gene>
<feature type="region of interest" description="Disordered" evidence="4">
    <location>
        <begin position="471"/>
        <end position="498"/>
    </location>
</feature>
<accession>A0A1R3KHM4</accession>
<feature type="region of interest" description="Disordered" evidence="4">
    <location>
        <begin position="134"/>
        <end position="153"/>
    </location>
</feature>
<feature type="domain" description="BRCT" evidence="5">
    <location>
        <begin position="841"/>
        <end position="888"/>
    </location>
</feature>
<dbReference type="PROSITE" id="PS50172">
    <property type="entry name" value="BRCT"/>
    <property type="match status" value="1"/>
</dbReference>
<dbReference type="EMBL" id="AWUE01013554">
    <property type="protein sequence ID" value="OMP06597.1"/>
    <property type="molecule type" value="Genomic_DNA"/>
</dbReference>
<comment type="subcellular location">
    <subcellularLocation>
        <location evidence="1">Nucleus</location>
    </subcellularLocation>
</comment>
<feature type="region of interest" description="Disordered" evidence="4">
    <location>
        <begin position="256"/>
        <end position="287"/>
    </location>
</feature>
<dbReference type="STRING" id="93759.A0A1R3KHM4"/>
<dbReference type="Proteomes" id="UP000187203">
    <property type="component" value="Unassembled WGS sequence"/>
</dbReference>
<dbReference type="CDD" id="cd17744">
    <property type="entry name" value="BRCT_MDC1_rpt1"/>
    <property type="match status" value="1"/>
</dbReference>
<organism evidence="6 7">
    <name type="scientific">Corchorus olitorius</name>
    <dbReference type="NCBI Taxonomy" id="93759"/>
    <lineage>
        <taxon>Eukaryota</taxon>
        <taxon>Viridiplantae</taxon>
        <taxon>Streptophyta</taxon>
        <taxon>Embryophyta</taxon>
        <taxon>Tracheophyta</taxon>
        <taxon>Spermatophyta</taxon>
        <taxon>Magnoliopsida</taxon>
        <taxon>eudicotyledons</taxon>
        <taxon>Gunneridae</taxon>
        <taxon>Pentapetalae</taxon>
        <taxon>rosids</taxon>
        <taxon>malvids</taxon>
        <taxon>Malvales</taxon>
        <taxon>Malvaceae</taxon>
        <taxon>Grewioideae</taxon>
        <taxon>Apeibeae</taxon>
        <taxon>Corchorus</taxon>
    </lineage>
</organism>
<evidence type="ECO:0000256" key="3">
    <source>
        <dbReference type="ARBA" id="ARBA00023242"/>
    </source>
</evidence>
<dbReference type="Gene3D" id="3.40.50.10190">
    <property type="entry name" value="BRCT domain"/>
    <property type="match status" value="1"/>
</dbReference>
<reference evidence="7" key="1">
    <citation type="submission" date="2013-09" db="EMBL/GenBank/DDBJ databases">
        <title>Corchorus olitorius genome sequencing.</title>
        <authorList>
            <person name="Alam M."/>
            <person name="Haque M.S."/>
            <person name="Islam M.S."/>
            <person name="Emdad E.M."/>
            <person name="Islam M.M."/>
            <person name="Ahmed B."/>
            <person name="Halim A."/>
            <person name="Hossen Q.M.M."/>
            <person name="Hossain M.Z."/>
            <person name="Ahmed R."/>
            <person name="Khan M.M."/>
            <person name="Islam R."/>
            <person name="Rashid M.M."/>
            <person name="Khan S.A."/>
            <person name="Rahman M.S."/>
            <person name="Alam M."/>
            <person name="Yahiya A.S."/>
            <person name="Khan M.S."/>
            <person name="Azam M.S."/>
            <person name="Haque T."/>
            <person name="Lashkar M.Z.H."/>
            <person name="Akhand A.I."/>
            <person name="Morshed G."/>
            <person name="Roy S."/>
            <person name="Uddin K.S."/>
            <person name="Rabeya T."/>
            <person name="Hossain A.S."/>
            <person name="Chowdhury A."/>
            <person name="Snigdha A.R."/>
            <person name="Mortoza M.S."/>
            <person name="Matin S.A."/>
            <person name="Hoque S.M.E."/>
            <person name="Islam M.K."/>
            <person name="Roy D.K."/>
            <person name="Haider R."/>
            <person name="Moosa M.M."/>
            <person name="Elias S.M."/>
            <person name="Hasan A.M."/>
            <person name="Jahan S."/>
            <person name="Shafiuddin M."/>
            <person name="Mahmood N."/>
            <person name="Shommy N.S."/>
        </authorList>
    </citation>
    <scope>NUCLEOTIDE SEQUENCE [LARGE SCALE GENOMIC DNA]</scope>
    <source>
        <strain evidence="7">cv. O-4</strain>
    </source>
</reference>
<dbReference type="PANTHER" id="PTHR23196:SF32">
    <property type="entry name" value="BRCT DOMAIN-CONTAINING DNA REPAIR PROTEIN"/>
    <property type="match status" value="1"/>
</dbReference>
<evidence type="ECO:0000256" key="1">
    <source>
        <dbReference type="ARBA" id="ARBA00004123"/>
    </source>
</evidence>
<feature type="compositionally biased region" description="Basic residues" evidence="4">
    <location>
        <begin position="472"/>
        <end position="483"/>
    </location>
</feature>
<dbReference type="Pfam" id="PF16770">
    <property type="entry name" value="RTT107_BRCT_5"/>
    <property type="match status" value="1"/>
</dbReference>
<name>A0A1R3KHM4_9ROSI</name>
<evidence type="ECO:0000313" key="7">
    <source>
        <dbReference type="Proteomes" id="UP000187203"/>
    </source>
</evidence>
<keyword evidence="3" id="KW-0539">Nucleus</keyword>
<dbReference type="AlphaFoldDB" id="A0A1R3KHM4"/>
<evidence type="ECO:0000256" key="4">
    <source>
        <dbReference type="SAM" id="MobiDB-lite"/>
    </source>
</evidence>
<dbReference type="OrthoDB" id="342264at2759"/>
<dbReference type="InterPro" id="IPR036420">
    <property type="entry name" value="BRCT_dom_sf"/>
</dbReference>
<sequence length="918" mass="101862">MADHRNLPHTLLFESQSPSGSKFDENGYGELQNTSVFDDTMVVDSPLDEMGTQLEDVCFDTEVVDHFDDDESIGNLGDLKAESLLCELDAEIVLDSEDEGICKTMNQRTPERSECKALGLRERQIKTPCLDSASIDEQSRAGNKGSTINLDSIDGKKDVPQLSECDHEIGRLECVDSQEPEESSQANALSFVDNFLTFNDMDICQEGEERTSSRKKSPLVSSAKATQRLAKIIKGGSPVKRMGTFDWCESNQHGEADSMSRKMTPSSECGDFGRRTDKSLQNPHINGEKSLRNKHEEKREIAVLHKDIRGPSYSPSNFIEHGAKVRINIEQESGRNFVNGSVKELDEFMQTEPSWEKFKANASARDIPDMFDVGIGTQIAAEAMEALFYGPPPTWKTGDECERREDNIADLPDGETEKRANLDQHSLQNIAASDFADIAKQSIRRKRSSRRYSKVISSSSWKSNYQELNQKIKPKPCKSRQSKVNKNVSSNNQEKCESYASAPISDKDLGIHQSRHLQVGAGMKGTKDQPDKPRVVTNNVEERSMLTYKRKRKRVVADPPKLLSGKQKCSKLYSYASAEASNDKLNKQGQINHQKDALGRFFGSDAWKCPKGKRTHRKVPVHSSGASNKLDSFTNVGAEVHKPHSHGSQKVPEDDENASDNLNKKGLMRTALTQLSLENNSEEGLSRQSCNEEVTGIVTKKASAVTNSRISAWNDRSKAIQTGKPGHADAPTIANGLESHIFVNSQRKSIEQAGTECNTAVSCTKKVNEASFNSVSYVYRRRPCNKNLPKPSLLKELTGLGVPESISDFTRIRTRRQGAHVRVLFSQHLADDIIKQQKKIAGRLGVSITSCSMDATHFIADEFVRTRNMLEAIALGKPVVTHLWLDSCGLDKRVCITPNVKPNKEMITSLVKAVGGQA</sequence>
<dbReference type="InterPro" id="IPR001357">
    <property type="entry name" value="BRCT_dom"/>
</dbReference>
<feature type="region of interest" description="Disordered" evidence="4">
    <location>
        <begin position="611"/>
        <end position="661"/>
    </location>
</feature>
<dbReference type="GO" id="GO:0006974">
    <property type="term" value="P:DNA damage response"/>
    <property type="evidence" value="ECO:0007669"/>
    <property type="project" value="UniProtKB-KW"/>
</dbReference>
<feature type="compositionally biased region" description="Basic residues" evidence="4">
    <location>
        <begin position="611"/>
        <end position="620"/>
    </location>
</feature>
<dbReference type="SMART" id="SM00292">
    <property type="entry name" value="BRCT"/>
    <property type="match status" value="1"/>
</dbReference>
<keyword evidence="2" id="KW-0227">DNA damage</keyword>
<dbReference type="GO" id="GO:0005634">
    <property type="term" value="C:nucleus"/>
    <property type="evidence" value="ECO:0007669"/>
    <property type="project" value="UniProtKB-SubCell"/>
</dbReference>
<feature type="region of interest" description="Disordered" evidence="4">
    <location>
        <begin position="1"/>
        <end position="27"/>
    </location>
</feature>
<dbReference type="InterPro" id="IPR051579">
    <property type="entry name" value="DDR_Transcriptional_Reg"/>
</dbReference>
<dbReference type="SUPFAM" id="SSF52113">
    <property type="entry name" value="BRCT domain"/>
    <property type="match status" value="1"/>
</dbReference>
<feature type="compositionally biased region" description="Low complexity" evidence="4">
    <location>
        <begin position="484"/>
        <end position="493"/>
    </location>
</feature>